<evidence type="ECO:0000256" key="1">
    <source>
        <dbReference type="SAM" id="MobiDB-lite"/>
    </source>
</evidence>
<feature type="compositionally biased region" description="Acidic residues" evidence="1">
    <location>
        <begin position="159"/>
        <end position="170"/>
    </location>
</feature>
<feature type="compositionally biased region" description="Basic and acidic residues" evidence="1">
    <location>
        <begin position="22"/>
        <end position="34"/>
    </location>
</feature>
<dbReference type="OrthoDB" id="5374569at2759"/>
<protein>
    <submittedName>
        <fullName evidence="2">Uncharacterized protein</fullName>
    </submittedName>
</protein>
<accession>A0A1W2TTV8</accession>
<organism evidence="2">
    <name type="scientific">Rosellinia necatrix</name>
    <name type="common">White root-rot fungus</name>
    <dbReference type="NCBI Taxonomy" id="77044"/>
    <lineage>
        <taxon>Eukaryota</taxon>
        <taxon>Fungi</taxon>
        <taxon>Dikarya</taxon>
        <taxon>Ascomycota</taxon>
        <taxon>Pezizomycotina</taxon>
        <taxon>Sordariomycetes</taxon>
        <taxon>Xylariomycetidae</taxon>
        <taxon>Xylariales</taxon>
        <taxon>Xylariaceae</taxon>
        <taxon>Rosellinia</taxon>
    </lineage>
</organism>
<dbReference type="AlphaFoldDB" id="A0A1W2TTV8"/>
<feature type="compositionally biased region" description="Polar residues" evidence="1">
    <location>
        <begin position="36"/>
        <end position="48"/>
    </location>
</feature>
<feature type="region of interest" description="Disordered" evidence="1">
    <location>
        <begin position="153"/>
        <end position="189"/>
    </location>
</feature>
<evidence type="ECO:0000313" key="2">
    <source>
        <dbReference type="EMBL" id="GAP92030.1"/>
    </source>
</evidence>
<feature type="region of interest" description="Disordered" evidence="1">
    <location>
        <begin position="201"/>
        <end position="347"/>
    </location>
</feature>
<evidence type="ECO:0000313" key="3">
    <source>
        <dbReference type="Proteomes" id="UP000054516"/>
    </source>
</evidence>
<dbReference type="EMBL" id="DF977506">
    <property type="protein sequence ID" value="GAP92030.1"/>
    <property type="molecule type" value="Genomic_DNA"/>
</dbReference>
<feature type="compositionally biased region" description="Basic residues" evidence="1">
    <location>
        <begin position="312"/>
        <end position="329"/>
    </location>
</feature>
<sequence>MPRVLPWKRREQETRSSPVQRVKQEDAEPARDESDSALNSDAANTPKNTLKRPRRASTSPPPAPPPEDSMIEGVDGDDRYRMVEDEFLATAQQFTAHLHAAEYKRLKAASELENAQTIRNISRPVVGQMTDIVKIKRERKILVDKQRLATRRLRKGGASDDESTGTDDRDDSWHKQSLHGLMESPGRRAKRFDALPSATSVTRAAAGFHRQTSGVVSPSRLRLKEPDNNHPHHTQGTEDVTGALDDSHKARRVPQPVSISFRAAEPKTLAVDRPQQRLEGLYKATETPRSRQPKDVGKAASDDDEDMDVIARLKKRREDRRRSRAQRKPASHEPAKANMDDILPDFL</sequence>
<keyword evidence="3" id="KW-1185">Reference proteome</keyword>
<reference evidence="2" key="1">
    <citation type="submission" date="2016-03" db="EMBL/GenBank/DDBJ databases">
        <title>Draft genome sequence of Rosellinia necatrix.</title>
        <authorList>
            <person name="Kanematsu S."/>
        </authorList>
    </citation>
    <scope>NUCLEOTIDE SEQUENCE [LARGE SCALE GENOMIC DNA]</scope>
    <source>
        <strain evidence="2">W97</strain>
    </source>
</reference>
<name>A0A1W2TTV8_ROSNE</name>
<feature type="compositionally biased region" description="Basic and acidic residues" evidence="1">
    <location>
        <begin position="330"/>
        <end position="339"/>
    </location>
</feature>
<dbReference type="STRING" id="77044.A0A1W2TTV8"/>
<dbReference type="Proteomes" id="UP000054516">
    <property type="component" value="Unassembled WGS sequence"/>
</dbReference>
<dbReference type="OMA" id="EHKWISA"/>
<gene>
    <name evidence="2" type="ORF">SAMD00023353_6100420</name>
</gene>
<proteinExistence type="predicted"/>
<feature type="region of interest" description="Disordered" evidence="1">
    <location>
        <begin position="1"/>
        <end position="78"/>
    </location>
</feature>
<feature type="compositionally biased region" description="Basic and acidic residues" evidence="1">
    <location>
        <begin position="286"/>
        <end position="301"/>
    </location>
</feature>